<evidence type="ECO:0000256" key="2">
    <source>
        <dbReference type="ARBA" id="ARBA00008531"/>
    </source>
</evidence>
<keyword evidence="6" id="KW-0328">Glycosyltransferase</keyword>
<evidence type="ECO:0000256" key="14">
    <source>
        <dbReference type="ARBA" id="ARBA00047475"/>
    </source>
</evidence>
<organism evidence="20 21">
    <name type="scientific">Ditylenchus destructor</name>
    <dbReference type="NCBI Taxonomy" id="166010"/>
    <lineage>
        <taxon>Eukaryota</taxon>
        <taxon>Metazoa</taxon>
        <taxon>Ecdysozoa</taxon>
        <taxon>Nematoda</taxon>
        <taxon>Chromadorea</taxon>
        <taxon>Rhabditida</taxon>
        <taxon>Tylenchina</taxon>
        <taxon>Tylenchomorpha</taxon>
        <taxon>Sphaerularioidea</taxon>
        <taxon>Anguinidae</taxon>
        <taxon>Anguininae</taxon>
        <taxon>Ditylenchus</taxon>
    </lineage>
</organism>
<dbReference type="InterPro" id="IPR000897">
    <property type="entry name" value="SRP54_GTPase_dom"/>
</dbReference>
<dbReference type="SMART" id="SM00963">
    <property type="entry name" value="SRP54_N"/>
    <property type="match status" value="1"/>
</dbReference>
<comment type="similarity">
    <text evidence="3">Belongs to the UDP-glycosyltransferase family.</text>
</comment>
<dbReference type="InterPro" id="IPR001969">
    <property type="entry name" value="Aspartic_peptidase_AS"/>
</dbReference>
<dbReference type="Gene3D" id="2.40.70.10">
    <property type="entry name" value="Acid Proteases"/>
    <property type="match status" value="1"/>
</dbReference>
<accession>A0AAD4R782</accession>
<evidence type="ECO:0000256" key="17">
    <source>
        <dbReference type="SAM" id="Coils"/>
    </source>
</evidence>
<dbReference type="Pfam" id="PF02881">
    <property type="entry name" value="SRP54_N"/>
    <property type="match status" value="1"/>
</dbReference>
<dbReference type="InterPro" id="IPR036225">
    <property type="entry name" value="SRP/SRP_N"/>
</dbReference>
<evidence type="ECO:0000256" key="10">
    <source>
        <dbReference type="ARBA" id="ARBA00022824"/>
    </source>
</evidence>
<dbReference type="Pfam" id="PF00448">
    <property type="entry name" value="SRP54"/>
    <property type="match status" value="1"/>
</dbReference>
<dbReference type="GO" id="GO:0006614">
    <property type="term" value="P:SRP-dependent cotranslational protein targeting to membrane"/>
    <property type="evidence" value="ECO:0007669"/>
    <property type="project" value="InterPro"/>
</dbReference>
<dbReference type="PROSITE" id="PS00141">
    <property type="entry name" value="ASP_PROTEASE"/>
    <property type="match status" value="1"/>
</dbReference>
<feature type="compositionally biased region" description="Polar residues" evidence="18">
    <location>
        <begin position="1088"/>
        <end position="1097"/>
    </location>
</feature>
<keyword evidence="17" id="KW-0175">Coiled coil</keyword>
<dbReference type="InterPro" id="IPR002213">
    <property type="entry name" value="UDP_glucos_trans"/>
</dbReference>
<dbReference type="SMART" id="SM00382">
    <property type="entry name" value="AAA"/>
    <property type="match status" value="1"/>
</dbReference>
<feature type="compositionally biased region" description="Basic and acidic residues" evidence="18">
    <location>
        <begin position="335"/>
        <end position="360"/>
    </location>
</feature>
<dbReference type="Proteomes" id="UP001201812">
    <property type="component" value="Unassembled WGS sequence"/>
</dbReference>
<feature type="compositionally biased region" description="Polar residues" evidence="18">
    <location>
        <begin position="368"/>
        <end position="386"/>
    </location>
</feature>
<feature type="region of interest" description="Disordered" evidence="18">
    <location>
        <begin position="1062"/>
        <end position="1113"/>
    </location>
</feature>
<evidence type="ECO:0000259" key="19">
    <source>
        <dbReference type="PROSITE" id="PS50175"/>
    </source>
</evidence>
<dbReference type="Gene3D" id="3.40.50.2000">
    <property type="entry name" value="Glycogen Phosphorylase B"/>
    <property type="match status" value="1"/>
</dbReference>
<evidence type="ECO:0000256" key="4">
    <source>
        <dbReference type="ARBA" id="ARBA00011870"/>
    </source>
</evidence>
<feature type="domain" description="Peptidase A2" evidence="19">
    <location>
        <begin position="1198"/>
        <end position="1236"/>
    </location>
</feature>
<dbReference type="GO" id="GO:0006886">
    <property type="term" value="P:intracellular protein transport"/>
    <property type="evidence" value="ECO:0007669"/>
    <property type="project" value="InterPro"/>
</dbReference>
<dbReference type="GO" id="GO:0006508">
    <property type="term" value="P:proteolysis"/>
    <property type="evidence" value="ECO:0007669"/>
    <property type="project" value="InterPro"/>
</dbReference>
<name>A0AAD4R782_9BILA</name>
<dbReference type="InterPro" id="IPR013822">
    <property type="entry name" value="Signal_recog_particl_SRP54_hlx"/>
</dbReference>
<dbReference type="EC" id="2.4.1.17" evidence="5"/>
<keyword evidence="8" id="KW-0547">Nucleotide-binding</keyword>
<dbReference type="CDD" id="cd14826">
    <property type="entry name" value="SR_alpha_SRX"/>
    <property type="match status" value="1"/>
</dbReference>
<dbReference type="InterPro" id="IPR001995">
    <property type="entry name" value="Peptidase_A2_cat"/>
</dbReference>
<evidence type="ECO:0000256" key="12">
    <source>
        <dbReference type="ARBA" id="ARBA00023136"/>
    </source>
</evidence>
<dbReference type="GO" id="GO:0005525">
    <property type="term" value="F:GTP binding"/>
    <property type="evidence" value="ECO:0007669"/>
    <property type="project" value="UniProtKB-KW"/>
</dbReference>
<dbReference type="CDD" id="cd17876">
    <property type="entry name" value="SRalpha_C"/>
    <property type="match status" value="1"/>
</dbReference>
<comment type="catalytic activity">
    <reaction evidence="14">
        <text>glucuronate acceptor + UDP-alpha-D-glucuronate = acceptor beta-D-glucuronoside + UDP + H(+)</text>
        <dbReference type="Rhea" id="RHEA:21032"/>
        <dbReference type="ChEBI" id="CHEBI:15378"/>
        <dbReference type="ChEBI" id="CHEBI:58052"/>
        <dbReference type="ChEBI" id="CHEBI:58223"/>
        <dbReference type="ChEBI" id="CHEBI:132367"/>
        <dbReference type="ChEBI" id="CHEBI:132368"/>
        <dbReference type="EC" id="2.4.1.17"/>
    </reaction>
</comment>
<keyword evidence="11" id="KW-0342">GTP-binding</keyword>
<dbReference type="InterPro" id="IPR027417">
    <property type="entry name" value="P-loop_NTPase"/>
</dbReference>
<dbReference type="InterPro" id="IPR035595">
    <property type="entry name" value="UDP_glycos_trans_CS"/>
</dbReference>
<evidence type="ECO:0000313" key="20">
    <source>
        <dbReference type="EMBL" id="KAI1714925.1"/>
    </source>
</evidence>
<dbReference type="GO" id="GO:0004190">
    <property type="term" value="F:aspartic-type endopeptidase activity"/>
    <property type="evidence" value="ECO:0007669"/>
    <property type="project" value="InterPro"/>
</dbReference>
<gene>
    <name evidence="20" type="ORF">DdX_08198</name>
</gene>
<dbReference type="SUPFAM" id="SSF52540">
    <property type="entry name" value="P-loop containing nucleoside triphosphate hydrolases"/>
    <property type="match status" value="1"/>
</dbReference>
<keyword evidence="10" id="KW-0256">Endoplasmic reticulum</keyword>
<dbReference type="PROSITE" id="PS50175">
    <property type="entry name" value="ASP_PROT_RETROV"/>
    <property type="match status" value="1"/>
</dbReference>
<keyword evidence="12" id="KW-0472">Membrane</keyword>
<dbReference type="PROSITE" id="PS00375">
    <property type="entry name" value="UDPGT"/>
    <property type="match status" value="1"/>
</dbReference>
<evidence type="ECO:0000256" key="16">
    <source>
        <dbReference type="ARBA" id="ARBA00081194"/>
    </source>
</evidence>
<dbReference type="SUPFAM" id="SSF53756">
    <property type="entry name" value="UDP-Glycosyltransferase/glycogen phosphorylase"/>
    <property type="match status" value="1"/>
</dbReference>
<feature type="region of interest" description="Disordered" evidence="18">
    <location>
        <begin position="335"/>
        <end position="438"/>
    </location>
</feature>
<keyword evidence="13" id="KW-0675">Receptor</keyword>
<dbReference type="Gene3D" id="3.40.50.300">
    <property type="entry name" value="P-loop containing nucleotide triphosphate hydrolases"/>
    <property type="match status" value="1"/>
</dbReference>
<evidence type="ECO:0000256" key="9">
    <source>
        <dbReference type="ARBA" id="ARBA00022801"/>
    </source>
</evidence>
<sequence length="1359" mass="152111">MDKSKKGVVLFSFGSLADTKLLDPKIKVAFFKSFASFSEYEFIWKLELTANESWMQSIAPNVHLFDWFDQRSILAHPKTVAFITHCGMNSLNEGARAGVPLIGIPLFADQLYDAAAMKHKNFGVYVDILEAHKQEVITSALDQVLNNPTYSYNAKLIQKKLNIAPFSPAERLIVPRSKMIELFTIFGKGGLVLWCFSEGSQYFKEAVNELISTVLLQERNVTSFNRGGATIKYKLDNEFDIIILVVYQSMIQLAYADKLLTEAQIRFRDLYKNVLMDNRYLLTGPITFNGFTSEYNKILTSIKMSSAIADPAKPRTFQESDKSKKTVASMIETAADRAAAKAKQAKEAKKKESTASKRPDLAPPKPDSQPSSNEPTPHSSPNYSHQKTTDSEADEDVLKRRNEFFQKKKGKTVSKSKEPSGQAAAKKSKQARVWELTGKSKDTEHLDYSAPLKKVDADGINDENDMEGARRDTHNFYQENLEFVGKLKGELPGLDEGETIGDSSDEERETNTTAAADVVPKTGWFSAFKSLVGNKQLSKEDLEPVLEKMKETLIGKNVAAEPAIKICESVGSKLEGKVISTFSRVASIVREAMRDSLVQLLTPKRRVDILRDIMEAKAQKRPYVIVFCGVNGVGKSTNLAKITFWLNENNHRVLIAAGDTFRAGAVEQLRTHTRHLNALHPQFVQLYEQGYGKDPAGLAAAAIQIADERQIDVVLVDTAGRMQDNEPLMRALSKLIRVNEPDLVLFVGEALVGNEAVDQLVKFNQALADNSATDAKPRLIDGIMLTKFDTIDDKAFQRNAKEERELLLEQAAKKEAAAKEERDLLLAKAKEEREVLLETIQKLSIQGSVPVQNTEQTLISNLSVRIEVFNYLPEEDLVFQTWYKRYGTLFEEDGKDVSDAARTRLLVQKLGASEFHKFCDSIKPKEPKDLDFAATIKELQALFAPTVSKVVRQYKCLQISQLSGEDKLSYLTRVNAHYESAFESTIYLSTLKCLSFVSGLSGSEADARARCLRILDKAYEEKRVPTLEELREECKKCDVFSDEMAILSKSTVACNKVQARAKRPKQSGLQPRNNVPQYRNVDPRHRNTAPQYRQGQNPGKKFNNFRPKNSSTSKHSSFQHIVCYCCGGNHMRPDCPYGNTTCQKCLRVGHLTKLCGKFTNALKANPLNISSISILDASIDQQCPQYTAGLKINGKYLKNLILDTGADETVFSEQTWESFGNPSLSQTNKTLTAFGGTNYELLGSCELQANPRVPWKPGVVQSRQGRVGYIVSDHYGTRSYKHANQLKPRFDHLTEAETAIVRDLEQTPRTVNRSVPREPPSPHVPQSPQTPIRAPMQRSPYQLRSQCAQPCRIPPGQNL</sequence>
<proteinExistence type="inferred from homology"/>
<feature type="coiled-coil region" evidence="17">
    <location>
        <begin position="797"/>
        <end position="846"/>
    </location>
</feature>
<dbReference type="FunFam" id="3.40.50.300:FF:000566">
    <property type="entry name" value="Signal recognition particle receptor subunit alpha"/>
    <property type="match status" value="1"/>
</dbReference>
<keyword evidence="9" id="KW-0378">Hydrolase</keyword>
<keyword evidence="7" id="KW-0808">Transferase</keyword>
<dbReference type="InterPro" id="IPR042101">
    <property type="entry name" value="SRP54_N_sf"/>
</dbReference>
<reference evidence="20" key="1">
    <citation type="submission" date="2022-01" db="EMBL/GenBank/DDBJ databases">
        <title>Genome Sequence Resource for Two Populations of Ditylenchus destructor, the Migratory Endoparasitic Phytonematode.</title>
        <authorList>
            <person name="Zhang H."/>
            <person name="Lin R."/>
            <person name="Xie B."/>
        </authorList>
    </citation>
    <scope>NUCLEOTIDE SEQUENCE</scope>
    <source>
        <strain evidence="20">BazhouSP</strain>
    </source>
</reference>
<dbReference type="InterPro" id="IPR007222">
    <property type="entry name" value="Sig_recog_particle_rcpt_asu_N"/>
</dbReference>
<feature type="region of interest" description="Disordered" evidence="18">
    <location>
        <begin position="1304"/>
        <end position="1359"/>
    </location>
</feature>
<dbReference type="GO" id="GO:0005047">
    <property type="term" value="F:signal recognition particle binding"/>
    <property type="evidence" value="ECO:0007669"/>
    <property type="project" value="InterPro"/>
</dbReference>
<evidence type="ECO:0000256" key="15">
    <source>
        <dbReference type="ARBA" id="ARBA00071429"/>
    </source>
</evidence>
<keyword evidence="21" id="KW-1185">Reference proteome</keyword>
<dbReference type="InterPro" id="IPR003593">
    <property type="entry name" value="AAA+_ATPase"/>
</dbReference>
<evidence type="ECO:0000313" key="21">
    <source>
        <dbReference type="Proteomes" id="UP001201812"/>
    </source>
</evidence>
<evidence type="ECO:0000256" key="6">
    <source>
        <dbReference type="ARBA" id="ARBA00022676"/>
    </source>
</evidence>
<dbReference type="Pfam" id="PF23309">
    <property type="entry name" value="DUF7083"/>
    <property type="match status" value="1"/>
</dbReference>
<dbReference type="GO" id="GO:0003924">
    <property type="term" value="F:GTPase activity"/>
    <property type="evidence" value="ECO:0007669"/>
    <property type="project" value="InterPro"/>
</dbReference>
<dbReference type="SMART" id="SM00962">
    <property type="entry name" value="SRP54"/>
    <property type="match status" value="1"/>
</dbReference>
<comment type="similarity">
    <text evidence="2">Belongs to the GTP-binding SRP family.</text>
</comment>
<evidence type="ECO:0000256" key="7">
    <source>
        <dbReference type="ARBA" id="ARBA00022679"/>
    </source>
</evidence>
<evidence type="ECO:0000256" key="18">
    <source>
        <dbReference type="SAM" id="MobiDB-lite"/>
    </source>
</evidence>
<dbReference type="Pfam" id="PF04086">
    <property type="entry name" value="SRP-alpha_N"/>
    <property type="match status" value="1"/>
</dbReference>
<feature type="compositionally biased region" description="Polar residues" evidence="18">
    <location>
        <begin position="1067"/>
        <end position="1077"/>
    </location>
</feature>
<dbReference type="SUPFAM" id="SSF50630">
    <property type="entry name" value="Acid proteases"/>
    <property type="match status" value="1"/>
</dbReference>
<dbReference type="EMBL" id="JAKKPZ010000012">
    <property type="protein sequence ID" value="KAI1714925.1"/>
    <property type="molecule type" value="Genomic_DNA"/>
</dbReference>
<dbReference type="CDD" id="cd03784">
    <property type="entry name" value="GT1_Gtf-like"/>
    <property type="match status" value="1"/>
</dbReference>
<feature type="compositionally biased region" description="Basic and acidic residues" evidence="18">
    <location>
        <begin position="396"/>
        <end position="406"/>
    </location>
</feature>
<dbReference type="FunFam" id="3.40.50.2000:FF:000021">
    <property type="entry name" value="UDP-glucuronosyltransferase"/>
    <property type="match status" value="1"/>
</dbReference>
<dbReference type="Pfam" id="PF00201">
    <property type="entry name" value="UDPGT"/>
    <property type="match status" value="1"/>
</dbReference>
<evidence type="ECO:0000256" key="3">
    <source>
        <dbReference type="ARBA" id="ARBA00009995"/>
    </source>
</evidence>
<dbReference type="SUPFAM" id="SSF47364">
    <property type="entry name" value="Domain of the SRP/SRP receptor G-proteins"/>
    <property type="match status" value="1"/>
</dbReference>
<dbReference type="PANTHER" id="PTHR43134:SF1">
    <property type="entry name" value="SIGNAL RECOGNITION PARTICLE RECEPTOR SUBUNIT ALPHA"/>
    <property type="match status" value="1"/>
</dbReference>
<dbReference type="GO" id="GO:0015020">
    <property type="term" value="F:glucuronosyltransferase activity"/>
    <property type="evidence" value="ECO:0007669"/>
    <property type="project" value="UniProtKB-EC"/>
</dbReference>
<dbReference type="PANTHER" id="PTHR43134">
    <property type="entry name" value="SIGNAL RECOGNITION PARTICLE RECEPTOR SUBUNIT ALPHA"/>
    <property type="match status" value="1"/>
</dbReference>
<feature type="compositionally biased region" description="Polar residues" evidence="18">
    <location>
        <begin position="1339"/>
        <end position="1348"/>
    </location>
</feature>
<comment type="subunit">
    <text evidence="4">Heterodimer of an alpha and a beta chain.</text>
</comment>
<dbReference type="SUPFAM" id="SSF64356">
    <property type="entry name" value="SNARE-like"/>
    <property type="match status" value="1"/>
</dbReference>
<comment type="subcellular location">
    <subcellularLocation>
        <location evidence="1">Endoplasmic reticulum membrane</location>
        <topology evidence="1">Peripheral membrane protein</topology>
        <orientation evidence="1">Cytoplasmic side</orientation>
    </subcellularLocation>
</comment>
<dbReference type="InterPro" id="IPR021109">
    <property type="entry name" value="Peptidase_aspartic_dom_sf"/>
</dbReference>
<evidence type="ECO:0000256" key="1">
    <source>
        <dbReference type="ARBA" id="ARBA00004397"/>
    </source>
</evidence>
<evidence type="ECO:0000256" key="5">
    <source>
        <dbReference type="ARBA" id="ARBA00012544"/>
    </source>
</evidence>
<dbReference type="Gene3D" id="1.20.120.140">
    <property type="entry name" value="Signal recognition particle SRP54, nucleotide-binding domain"/>
    <property type="match status" value="1"/>
</dbReference>
<dbReference type="InterPro" id="IPR011012">
    <property type="entry name" value="Longin-like_dom_sf"/>
</dbReference>
<evidence type="ECO:0000256" key="13">
    <source>
        <dbReference type="ARBA" id="ARBA00023170"/>
    </source>
</evidence>
<evidence type="ECO:0000256" key="11">
    <source>
        <dbReference type="ARBA" id="ARBA00023134"/>
    </source>
</evidence>
<comment type="caution">
    <text evidence="20">The sequence shown here is derived from an EMBL/GenBank/DDBJ whole genome shotgun (WGS) entry which is preliminary data.</text>
</comment>
<dbReference type="Gene3D" id="3.30.450.60">
    <property type="match status" value="1"/>
</dbReference>
<protein>
    <recommendedName>
        <fullName evidence="15">Signal recognition particle receptor subunit alpha homolog</fullName>
        <ecNumber evidence="5">2.4.1.17</ecNumber>
    </recommendedName>
    <alternativeName>
        <fullName evidence="16">Docking protein alpha</fullName>
    </alternativeName>
</protein>
<evidence type="ECO:0000256" key="8">
    <source>
        <dbReference type="ARBA" id="ARBA00022741"/>
    </source>
</evidence>
<dbReference type="InterPro" id="IPR055510">
    <property type="entry name" value="DUF7083"/>
</dbReference>
<dbReference type="GO" id="GO:0005785">
    <property type="term" value="C:signal recognition particle receptor complex"/>
    <property type="evidence" value="ECO:0007669"/>
    <property type="project" value="InterPro"/>
</dbReference>